<evidence type="ECO:0000256" key="2">
    <source>
        <dbReference type="ARBA" id="ARBA00023239"/>
    </source>
</evidence>
<sequence>MMMNDAWRSLPTPAVVIDLDTAARNVRAMARQAQACGLSHRPHIKTHRCSELARLQVAAGCRGVTTAKLGEAEVMADAGIDDIFVAYAVIGADKVSRLLALARRCRVSTAVNSLVGARGLSDAFAAAGLRLDVLIEVDGGLNRGGVKPGAPALAFARALRGLPGLSIRGLMYYGGLVYDSHDPQEVRAFARREHDDLVSTADLLRADGFCMDILSAGSSFTGKTPEELRGITEIRSGHYIFNDCGQLDVGLAGPEDCALTVVTTVVCKPDAHTVIADVGTKSLTSDTCHHRPGYGMVLGHPEVEVYALNEEHAFLRTAGENPLQIGEKIALIPNHACVVTNLVDEAYGFSGGRFDHMLKIDARGKSV</sequence>
<dbReference type="InterPro" id="IPR042208">
    <property type="entry name" value="D-ser_dehydrat-like_sf"/>
</dbReference>
<keyword evidence="2" id="KW-0456">Lyase</keyword>
<feature type="domain" description="D-serine dehydratase-like" evidence="3">
    <location>
        <begin position="258"/>
        <end position="350"/>
    </location>
</feature>
<protein>
    <submittedName>
        <fullName evidence="4">Amino acid processing protein</fullName>
    </submittedName>
</protein>
<dbReference type="Gene3D" id="2.40.37.20">
    <property type="entry name" value="D-serine dehydratase-like domain"/>
    <property type="match status" value="1"/>
</dbReference>
<dbReference type="InterPro" id="IPR001608">
    <property type="entry name" value="Ala_racemase_N"/>
</dbReference>
<dbReference type="PANTHER" id="PTHR28004:SF2">
    <property type="entry name" value="D-SERINE DEHYDRATASE"/>
    <property type="match status" value="1"/>
</dbReference>
<evidence type="ECO:0000313" key="4">
    <source>
        <dbReference type="EMBL" id="MST92355.1"/>
    </source>
</evidence>
<dbReference type="SUPFAM" id="SSF51419">
    <property type="entry name" value="PLP-binding barrel"/>
    <property type="match status" value="1"/>
</dbReference>
<reference evidence="4 5" key="1">
    <citation type="submission" date="2019-08" db="EMBL/GenBank/DDBJ databases">
        <title>In-depth cultivation of the pig gut microbiome towards novel bacterial diversity and tailored functional studies.</title>
        <authorList>
            <person name="Wylensek D."/>
            <person name="Hitch T.C.A."/>
            <person name="Clavel T."/>
        </authorList>
    </citation>
    <scope>NUCLEOTIDE SEQUENCE [LARGE SCALE GENOMIC DNA]</scope>
    <source>
        <strain evidence="4 5">WCA3-601-WT-6J</strain>
    </source>
</reference>
<comment type="similarity">
    <text evidence="1">Belongs to the DSD1 family.</text>
</comment>
<accession>A0A6I2UBR3</accession>
<comment type="caution">
    <text evidence="4">The sequence shown here is derived from an EMBL/GenBank/DDBJ whole genome shotgun (WGS) entry which is preliminary data.</text>
</comment>
<name>A0A6I2UBR3_9FIRM</name>
<evidence type="ECO:0000256" key="1">
    <source>
        <dbReference type="ARBA" id="ARBA00005323"/>
    </source>
</evidence>
<evidence type="ECO:0000313" key="5">
    <source>
        <dbReference type="Proteomes" id="UP000431913"/>
    </source>
</evidence>
<dbReference type="SMART" id="SM01119">
    <property type="entry name" value="D-ser_dehydrat"/>
    <property type="match status" value="1"/>
</dbReference>
<evidence type="ECO:0000259" key="3">
    <source>
        <dbReference type="SMART" id="SM01119"/>
    </source>
</evidence>
<organism evidence="4 5">
    <name type="scientific">Ruthenibacterium lactatiformans</name>
    <dbReference type="NCBI Taxonomy" id="1550024"/>
    <lineage>
        <taxon>Bacteria</taxon>
        <taxon>Bacillati</taxon>
        <taxon>Bacillota</taxon>
        <taxon>Clostridia</taxon>
        <taxon>Eubacteriales</taxon>
        <taxon>Oscillospiraceae</taxon>
        <taxon>Ruthenibacterium</taxon>
    </lineage>
</organism>
<dbReference type="InterPro" id="IPR051466">
    <property type="entry name" value="D-amino_acid_metab_enzyme"/>
</dbReference>
<proteinExistence type="inferred from homology"/>
<dbReference type="Gene3D" id="3.20.20.10">
    <property type="entry name" value="Alanine racemase"/>
    <property type="match status" value="1"/>
</dbReference>
<dbReference type="InterPro" id="IPR026956">
    <property type="entry name" value="D-ser_dehydrat-like_dom"/>
</dbReference>
<dbReference type="GO" id="GO:0008721">
    <property type="term" value="F:D-serine ammonia-lyase activity"/>
    <property type="evidence" value="ECO:0007669"/>
    <property type="project" value="TreeGrafter"/>
</dbReference>
<dbReference type="PANTHER" id="PTHR28004">
    <property type="entry name" value="ZGC:162816-RELATED"/>
    <property type="match status" value="1"/>
</dbReference>
<gene>
    <name evidence="4" type="ORF">FYJ76_10475</name>
</gene>
<dbReference type="AlphaFoldDB" id="A0A6I2UBR3"/>
<dbReference type="InterPro" id="IPR029066">
    <property type="entry name" value="PLP-binding_barrel"/>
</dbReference>
<dbReference type="GO" id="GO:0036088">
    <property type="term" value="P:D-serine catabolic process"/>
    <property type="evidence" value="ECO:0007669"/>
    <property type="project" value="TreeGrafter"/>
</dbReference>
<dbReference type="Proteomes" id="UP000431913">
    <property type="component" value="Unassembled WGS sequence"/>
</dbReference>
<dbReference type="Pfam" id="PF14031">
    <property type="entry name" value="D-ser_dehydrat"/>
    <property type="match status" value="1"/>
</dbReference>
<dbReference type="Pfam" id="PF01168">
    <property type="entry name" value="Ala_racemase_N"/>
    <property type="match status" value="1"/>
</dbReference>
<dbReference type="EMBL" id="VUNJ01000010">
    <property type="protein sequence ID" value="MST92355.1"/>
    <property type="molecule type" value="Genomic_DNA"/>
</dbReference>